<feature type="region of interest" description="Disordered" evidence="1">
    <location>
        <begin position="59"/>
        <end position="81"/>
    </location>
</feature>
<dbReference type="Proteomes" id="UP001066276">
    <property type="component" value="Chromosome 9"/>
</dbReference>
<gene>
    <name evidence="2" type="ORF">NDU88_005608</name>
</gene>
<accession>A0AAV7MWT5</accession>
<dbReference type="AlphaFoldDB" id="A0AAV7MWT5"/>
<protein>
    <submittedName>
        <fullName evidence="2">Uncharacterized protein</fullName>
    </submittedName>
</protein>
<evidence type="ECO:0000313" key="2">
    <source>
        <dbReference type="EMBL" id="KAJ1108226.1"/>
    </source>
</evidence>
<organism evidence="2 3">
    <name type="scientific">Pleurodeles waltl</name>
    <name type="common">Iberian ribbed newt</name>
    <dbReference type="NCBI Taxonomy" id="8319"/>
    <lineage>
        <taxon>Eukaryota</taxon>
        <taxon>Metazoa</taxon>
        <taxon>Chordata</taxon>
        <taxon>Craniata</taxon>
        <taxon>Vertebrata</taxon>
        <taxon>Euteleostomi</taxon>
        <taxon>Amphibia</taxon>
        <taxon>Batrachia</taxon>
        <taxon>Caudata</taxon>
        <taxon>Salamandroidea</taxon>
        <taxon>Salamandridae</taxon>
        <taxon>Pleurodelinae</taxon>
        <taxon>Pleurodeles</taxon>
    </lineage>
</organism>
<proteinExistence type="predicted"/>
<evidence type="ECO:0000256" key="1">
    <source>
        <dbReference type="SAM" id="MobiDB-lite"/>
    </source>
</evidence>
<reference evidence="2" key="1">
    <citation type="journal article" date="2022" name="bioRxiv">
        <title>Sequencing and chromosome-scale assembly of the giantPleurodeles waltlgenome.</title>
        <authorList>
            <person name="Brown T."/>
            <person name="Elewa A."/>
            <person name="Iarovenko S."/>
            <person name="Subramanian E."/>
            <person name="Araus A.J."/>
            <person name="Petzold A."/>
            <person name="Susuki M."/>
            <person name="Suzuki K.-i.T."/>
            <person name="Hayashi T."/>
            <person name="Toyoda A."/>
            <person name="Oliveira C."/>
            <person name="Osipova E."/>
            <person name="Leigh N.D."/>
            <person name="Simon A."/>
            <person name="Yun M.H."/>
        </authorList>
    </citation>
    <scope>NUCLEOTIDE SEQUENCE</scope>
    <source>
        <strain evidence="2">20211129_DDA</strain>
        <tissue evidence="2">Liver</tissue>
    </source>
</reference>
<name>A0AAV7MWT5_PLEWA</name>
<sequence>MVLPGVTLLKPTSQLATAVNDTPGEIIYIEGRGARGRWVGGYRRVRIIKDVARELRRRQRILQPHESSRSPGHASRPMHSEPSLELQIFSCPVKDAQLFKDAVHCVVS</sequence>
<dbReference type="EMBL" id="JANPWB010000013">
    <property type="protein sequence ID" value="KAJ1108226.1"/>
    <property type="molecule type" value="Genomic_DNA"/>
</dbReference>
<comment type="caution">
    <text evidence="2">The sequence shown here is derived from an EMBL/GenBank/DDBJ whole genome shotgun (WGS) entry which is preliminary data.</text>
</comment>
<evidence type="ECO:0000313" key="3">
    <source>
        <dbReference type="Proteomes" id="UP001066276"/>
    </source>
</evidence>
<keyword evidence="3" id="KW-1185">Reference proteome</keyword>